<keyword evidence="1" id="KW-0732">Signal</keyword>
<protein>
    <recommendedName>
        <fullName evidence="4">DUF2796 domain-containing protein</fullName>
    </recommendedName>
</protein>
<accession>A0A9X2HYW0</accession>
<organism evidence="2 3">
    <name type="scientific">Sphingomonas liriopis</name>
    <dbReference type="NCBI Taxonomy" id="2949094"/>
    <lineage>
        <taxon>Bacteria</taxon>
        <taxon>Pseudomonadati</taxon>
        <taxon>Pseudomonadota</taxon>
        <taxon>Alphaproteobacteria</taxon>
        <taxon>Sphingomonadales</taxon>
        <taxon>Sphingomonadaceae</taxon>
        <taxon>Sphingomonas</taxon>
    </lineage>
</organism>
<dbReference type="RefSeq" id="WP_254288631.1">
    <property type="nucleotide sequence ID" value="NZ_JAMLDY010000007.1"/>
</dbReference>
<reference evidence="2" key="1">
    <citation type="submission" date="2022-05" db="EMBL/GenBank/DDBJ databases">
        <title>Sphingomonas sp. strain RP10 Genome sequencing and assembly.</title>
        <authorList>
            <person name="Kim I."/>
        </authorList>
    </citation>
    <scope>NUCLEOTIDE SEQUENCE</scope>
    <source>
        <strain evidence="2">RP10</strain>
    </source>
</reference>
<evidence type="ECO:0000256" key="1">
    <source>
        <dbReference type="SAM" id="SignalP"/>
    </source>
</evidence>
<feature type="signal peptide" evidence="1">
    <location>
        <begin position="1"/>
        <end position="21"/>
    </location>
</feature>
<keyword evidence="3" id="KW-1185">Reference proteome</keyword>
<proteinExistence type="predicted"/>
<comment type="caution">
    <text evidence="2">The sequence shown here is derived from an EMBL/GenBank/DDBJ whole genome shotgun (WGS) entry which is preliminary data.</text>
</comment>
<dbReference type="Proteomes" id="UP001139486">
    <property type="component" value="Unassembled WGS sequence"/>
</dbReference>
<dbReference type="InterPro" id="IPR046525">
    <property type="entry name" value="DUF6702"/>
</dbReference>
<evidence type="ECO:0008006" key="4">
    <source>
        <dbReference type="Google" id="ProtNLM"/>
    </source>
</evidence>
<dbReference type="EMBL" id="JAMLDY010000007">
    <property type="protein sequence ID" value="MCP3734625.1"/>
    <property type="molecule type" value="Genomic_DNA"/>
</dbReference>
<dbReference type="AlphaFoldDB" id="A0A9X2HYW0"/>
<dbReference type="Pfam" id="PF20420">
    <property type="entry name" value="DUF6702"/>
    <property type="match status" value="1"/>
</dbReference>
<feature type="chain" id="PRO_5040912531" description="DUF2796 domain-containing protein" evidence="1">
    <location>
        <begin position="22"/>
        <end position="167"/>
    </location>
</feature>
<gene>
    <name evidence="2" type="ORF">M9979_07030</name>
</gene>
<evidence type="ECO:0000313" key="3">
    <source>
        <dbReference type="Proteomes" id="UP001139486"/>
    </source>
</evidence>
<name>A0A9X2HYW0_9SPHN</name>
<sequence length="167" mass="17477">MRIAALTAALTVALLSLAAPAAAHRGHSTLSVIEVDAATGAVTVTHDMAAHDAEPALVFIAPNAQPSLDDADALAALTVYIGRRFRLSDATGAAIALTLAATELDGDDVRLTYRGRMPAAARAITVDSTIFADIHPDQENQVNVRRSKVTRTALFRPGSEPQTIALQ</sequence>
<evidence type="ECO:0000313" key="2">
    <source>
        <dbReference type="EMBL" id="MCP3734625.1"/>
    </source>
</evidence>